<keyword evidence="5 7" id="KW-0472">Membrane</keyword>
<comment type="similarity">
    <text evidence="2 7">Belongs to the tetraspanin (TM4SF) family.</text>
</comment>
<protein>
    <recommendedName>
        <fullName evidence="7">Tetraspanin</fullName>
    </recommendedName>
</protein>
<dbReference type="InterPro" id="IPR018503">
    <property type="entry name" value="Tetraspanin_CS"/>
</dbReference>
<evidence type="ECO:0000313" key="8">
    <source>
        <dbReference type="Ensembl" id="ENSEBUP00000022775.1"/>
    </source>
</evidence>
<evidence type="ECO:0000256" key="7">
    <source>
        <dbReference type="RuleBase" id="RU361218"/>
    </source>
</evidence>
<evidence type="ECO:0000256" key="6">
    <source>
        <dbReference type="PIRSR" id="PIRSR002419-1"/>
    </source>
</evidence>
<reference evidence="8" key="1">
    <citation type="submission" date="2025-05" db="UniProtKB">
        <authorList>
            <consortium name="Ensembl"/>
        </authorList>
    </citation>
    <scope>IDENTIFICATION</scope>
</reference>
<feature type="disulfide bond" evidence="6">
    <location>
        <begin position="157"/>
        <end position="179"/>
    </location>
</feature>
<dbReference type="Ensembl" id="ENSEBUT00000023351.1">
    <property type="protein sequence ID" value="ENSEBUP00000022775.1"/>
    <property type="gene ID" value="ENSEBUG00000014039.1"/>
</dbReference>
<dbReference type="InterPro" id="IPR008952">
    <property type="entry name" value="Tetraspanin_EC2_sf"/>
</dbReference>
<feature type="transmembrane region" description="Helical" evidence="7">
    <location>
        <begin position="56"/>
        <end position="77"/>
    </location>
</feature>
<dbReference type="PRINTS" id="PR00259">
    <property type="entry name" value="TMFOUR"/>
</dbReference>
<proteinExistence type="inferred from homology"/>
<evidence type="ECO:0000256" key="4">
    <source>
        <dbReference type="ARBA" id="ARBA00022989"/>
    </source>
</evidence>
<dbReference type="GeneTree" id="ENSGT00940000158481"/>
<comment type="subcellular location">
    <subcellularLocation>
        <location evidence="1 7">Membrane</location>
        <topology evidence="1 7">Multi-pass membrane protein</topology>
    </subcellularLocation>
</comment>
<dbReference type="InterPro" id="IPR018499">
    <property type="entry name" value="Tetraspanin/Peripherin"/>
</dbReference>
<sequence length="202" mass="22535">MASKGCLQAARYFLVVLNVIFFVLGLVILGYGLWVLFDQESFMTIIVSNGVTGKNLQNAAFALIAVGGITVVLSTLGCVGTGKRIKCVLWLYLVFIMLLLVAQVVLGLLVYFEKDKIYPTLNSTILSTFMAYGNENSSVSKNQWSMWDTIQTNFNCCGYNDYKDWNINGNVKPEKRYPCTCMKAEVQPKEYFCNLTISAPPP</sequence>
<organism evidence="8 9">
    <name type="scientific">Eptatretus burgeri</name>
    <name type="common">Inshore hagfish</name>
    <dbReference type="NCBI Taxonomy" id="7764"/>
    <lineage>
        <taxon>Eukaryota</taxon>
        <taxon>Metazoa</taxon>
        <taxon>Chordata</taxon>
        <taxon>Craniata</taxon>
        <taxon>Vertebrata</taxon>
        <taxon>Cyclostomata</taxon>
        <taxon>Myxini</taxon>
        <taxon>Myxiniformes</taxon>
        <taxon>Myxinidae</taxon>
        <taxon>Eptatretinae</taxon>
        <taxon>Eptatretus</taxon>
    </lineage>
</organism>
<comment type="caution">
    <text evidence="7">Lacks conserved residue(s) required for the propagation of feature annotation.</text>
</comment>
<accession>A0A8C4R1I4</accession>
<dbReference type="OMA" id="MKVGYCC"/>
<dbReference type="GO" id="GO:0005886">
    <property type="term" value="C:plasma membrane"/>
    <property type="evidence" value="ECO:0007669"/>
    <property type="project" value="TreeGrafter"/>
</dbReference>
<dbReference type="Pfam" id="PF00335">
    <property type="entry name" value="Tetraspanin"/>
    <property type="match status" value="1"/>
</dbReference>
<evidence type="ECO:0000256" key="1">
    <source>
        <dbReference type="ARBA" id="ARBA00004141"/>
    </source>
</evidence>
<dbReference type="AlphaFoldDB" id="A0A8C4R1I4"/>
<dbReference type="InterPro" id="IPR000301">
    <property type="entry name" value="Tetraspanin_animals"/>
</dbReference>
<evidence type="ECO:0000256" key="5">
    <source>
        <dbReference type="ARBA" id="ARBA00023136"/>
    </source>
</evidence>
<dbReference type="Proteomes" id="UP000694388">
    <property type="component" value="Unplaced"/>
</dbReference>
<dbReference type="PANTHER" id="PTHR19282:SF44">
    <property type="entry name" value="CD82 ANTIGEN"/>
    <property type="match status" value="1"/>
</dbReference>
<keyword evidence="6" id="KW-1015">Disulfide bond</keyword>
<feature type="transmembrane region" description="Helical" evidence="7">
    <location>
        <begin position="12"/>
        <end position="36"/>
    </location>
</feature>
<dbReference type="PIRSF" id="PIRSF002419">
    <property type="entry name" value="Tetraspanin"/>
    <property type="match status" value="1"/>
</dbReference>
<keyword evidence="9" id="KW-1185">Reference proteome</keyword>
<evidence type="ECO:0000256" key="3">
    <source>
        <dbReference type="ARBA" id="ARBA00022692"/>
    </source>
</evidence>
<keyword evidence="3 7" id="KW-0812">Transmembrane</keyword>
<name>A0A8C4R1I4_EPTBU</name>
<dbReference type="PROSITE" id="PS00421">
    <property type="entry name" value="TM4_1"/>
    <property type="match status" value="1"/>
</dbReference>
<dbReference type="SUPFAM" id="SSF48652">
    <property type="entry name" value="Tetraspanin"/>
    <property type="match status" value="1"/>
</dbReference>
<evidence type="ECO:0000256" key="2">
    <source>
        <dbReference type="ARBA" id="ARBA00006840"/>
    </source>
</evidence>
<dbReference type="PANTHER" id="PTHR19282">
    <property type="entry name" value="TETRASPANIN"/>
    <property type="match status" value="1"/>
</dbReference>
<keyword evidence="4 7" id="KW-1133">Transmembrane helix</keyword>
<evidence type="ECO:0000313" key="9">
    <source>
        <dbReference type="Proteomes" id="UP000694388"/>
    </source>
</evidence>
<dbReference type="Gene3D" id="1.10.1450.10">
    <property type="entry name" value="Tetraspanin"/>
    <property type="match status" value="1"/>
</dbReference>
<feature type="transmembrane region" description="Helical" evidence="7">
    <location>
        <begin position="89"/>
        <end position="112"/>
    </location>
</feature>
<dbReference type="Ensembl" id="ENSEBUT00000023362.1">
    <property type="protein sequence ID" value="ENSEBUP00000022786.1"/>
    <property type="gene ID" value="ENSEBUG00000014039.1"/>
</dbReference>